<keyword evidence="6" id="KW-0347">Helicase</keyword>
<dbReference type="PANTHER" id="PTHR47962">
    <property type="entry name" value="ATP-DEPENDENT HELICASE LHR-RELATED-RELATED"/>
    <property type="match status" value="1"/>
</dbReference>
<evidence type="ECO:0000256" key="9">
    <source>
        <dbReference type="SAM" id="MobiDB-lite"/>
    </source>
</evidence>
<dbReference type="InterPro" id="IPR052511">
    <property type="entry name" value="ATP-dep_Helicase"/>
</dbReference>
<evidence type="ECO:0000256" key="3">
    <source>
        <dbReference type="ARBA" id="ARBA00022723"/>
    </source>
</evidence>
<sequence>MKEVFAAAMTDAERFAQRFEQAVGFPPLPYQVRMALAPEWPGLVRVPTGLGKTAAVVLTWLWRRRYADPKVRQSCPRRLVYCLPLRTLVQQVVDNVALWLSRLNVPVFGHVAAAGSQSSERGSDSEFGEPVGVYVMMGGAVERDWVRLPEYDQILIGTQDQLLSRALNRGYGVSRGRWPMDFAFLNNDVWWVYDEVQLMGGGGIYTTAQLEAFRRRFGTCGSNYSTWMSATLDPEWLDTIDFVPYRNATWWIDLDEDDLTHPVIQQRYRARKLLYWSDFYLSSSDASRPNEYAKRVAELALGKHREGALTLVILNRVNRAQAVYRQLLAMSPNVPIRLVHSRFRPADRQDIGRAVIEMESSGGIVVATQAVEAGVDLSARTLISEIAPWASLVQRFGRCNRRGEFQEADVWLLDMEDDLDCAQPYAEEEIKEARARLRELEEVGPESLKTWRMPPPEGQVLRQRDVLDLFDTTPDLAGLDLDISPYVRDISDTDVQVYWRSIGEGPQLSDWPARPEEICNVSMSAMRDYLTAKKENRTRKDRVWTWDWLTGTWMSFRERNPVPGKVYLLDAALGGYRKDVGFDPGAWEPVSIVPSGDEETRREELSDADDPNTYQGSFVLLADHLKHVGEAAQSLMEKFQEQIPEDLRRAVVEAANWHDIGKAHPVFQERLLAGLSNDHPYRASLWAKSGRGPEYHEPQAQSCQEDSQERLAGSGGEEGPLTLLKVPDRKHFRHELASALAYLQLHDPERPDVTRDLVTYLIAAHHGKVRMSIRSLPDEIPPAADPRERWLFARGVWDGDSLPGVILPTGEVLPQVTLQLGWMTLGRGPWGESWVDRTMHLLKQYGPFRLGFLEALVRVADWRGSEREGKRV</sequence>
<dbReference type="InterPro" id="IPR027417">
    <property type="entry name" value="P-loop_NTPase"/>
</dbReference>
<evidence type="ECO:0000256" key="7">
    <source>
        <dbReference type="ARBA" id="ARBA00022840"/>
    </source>
</evidence>
<dbReference type="InterPro" id="IPR014001">
    <property type="entry name" value="Helicase_ATP-bd"/>
</dbReference>
<keyword evidence="5" id="KW-0378">Hydrolase</keyword>
<dbReference type="EMBL" id="CP024955">
    <property type="protein sequence ID" value="ATY85882.1"/>
    <property type="molecule type" value="Genomic_DNA"/>
</dbReference>
<comment type="similarity">
    <text evidence="1">In the N-terminal section; belongs to the CRISPR-associated nuclease Cas3-HD family.</text>
</comment>
<dbReference type="SUPFAM" id="SSF52540">
    <property type="entry name" value="P-loop containing nucleoside triphosphate hydrolases"/>
    <property type="match status" value="1"/>
</dbReference>
<dbReference type="PANTHER" id="PTHR47962:SF5">
    <property type="entry name" value="ATP-DEPENDENT HELICASE LHR-RELATED"/>
    <property type="match status" value="1"/>
</dbReference>
<dbReference type="Pfam" id="PF00270">
    <property type="entry name" value="DEAD"/>
    <property type="match status" value="1"/>
</dbReference>
<evidence type="ECO:0000313" key="12">
    <source>
        <dbReference type="Proteomes" id="UP000231932"/>
    </source>
</evidence>
<keyword evidence="11" id="KW-0540">Nuclease</keyword>
<dbReference type="GO" id="GO:0005524">
    <property type="term" value="F:ATP binding"/>
    <property type="evidence" value="ECO:0007669"/>
    <property type="project" value="UniProtKB-KW"/>
</dbReference>
<keyword evidence="8" id="KW-0051">Antiviral defense</keyword>
<keyword evidence="7" id="KW-0067">ATP-binding</keyword>
<dbReference type="Pfam" id="PF18019">
    <property type="entry name" value="Cas3_HD"/>
    <property type="match status" value="1"/>
</dbReference>
<keyword evidence="12" id="KW-1185">Reference proteome</keyword>
<keyword evidence="11" id="KW-0255">Endonuclease</keyword>
<dbReference type="InterPro" id="IPR054712">
    <property type="entry name" value="Cas3-like_dom"/>
</dbReference>
<proteinExistence type="inferred from homology"/>
<dbReference type="AlphaFoldDB" id="A0A2K8NBS5"/>
<dbReference type="NCBIfam" id="TIGR01596">
    <property type="entry name" value="cas3_HD"/>
    <property type="match status" value="1"/>
</dbReference>
<evidence type="ECO:0000256" key="2">
    <source>
        <dbReference type="ARBA" id="ARBA00009046"/>
    </source>
</evidence>
<keyword evidence="4" id="KW-0547">Nucleotide-binding</keyword>
<dbReference type="GO" id="GO:0051607">
    <property type="term" value="P:defense response to virus"/>
    <property type="evidence" value="ECO:0007669"/>
    <property type="project" value="UniProtKB-KW"/>
</dbReference>
<evidence type="ECO:0000256" key="8">
    <source>
        <dbReference type="ARBA" id="ARBA00023118"/>
    </source>
</evidence>
<dbReference type="SMART" id="SM00490">
    <property type="entry name" value="HELICc"/>
    <property type="match status" value="1"/>
</dbReference>
<dbReference type="Gene3D" id="3.40.50.300">
    <property type="entry name" value="P-loop containing nucleotide triphosphate hydrolases"/>
    <property type="match status" value="2"/>
</dbReference>
<dbReference type="RefSeq" id="WP_100668636.1">
    <property type="nucleotide sequence ID" value="NZ_CP024955.1"/>
</dbReference>
<feature type="region of interest" description="Disordered" evidence="9">
    <location>
        <begin position="591"/>
        <end position="611"/>
    </location>
</feature>
<keyword evidence="3" id="KW-0479">Metal-binding</keyword>
<evidence type="ECO:0000313" key="11">
    <source>
        <dbReference type="EMBL" id="ATY85882.1"/>
    </source>
</evidence>
<dbReference type="SMART" id="SM00487">
    <property type="entry name" value="DEXDc"/>
    <property type="match status" value="1"/>
</dbReference>
<dbReference type="OrthoDB" id="9810236at2"/>
<protein>
    <submittedName>
        <fullName evidence="11">CRISPR-associated endonuclease Cas3</fullName>
    </submittedName>
</protein>
<dbReference type="KEGG" id="kyr:CVV65_13895"/>
<dbReference type="PROSITE" id="PS51643">
    <property type="entry name" value="HD_CAS3"/>
    <property type="match status" value="1"/>
</dbReference>
<dbReference type="GO" id="GO:0016887">
    <property type="term" value="F:ATP hydrolysis activity"/>
    <property type="evidence" value="ECO:0007669"/>
    <property type="project" value="TreeGrafter"/>
</dbReference>
<feature type="domain" description="HD Cas3-type" evidence="10">
    <location>
        <begin position="614"/>
        <end position="863"/>
    </location>
</feature>
<dbReference type="GO" id="GO:0003677">
    <property type="term" value="F:DNA binding"/>
    <property type="evidence" value="ECO:0007669"/>
    <property type="project" value="TreeGrafter"/>
</dbReference>
<dbReference type="InterPro" id="IPR001650">
    <property type="entry name" value="Helicase_C-like"/>
</dbReference>
<name>A0A2K8NBS5_9BACL</name>
<dbReference type="Proteomes" id="UP000231932">
    <property type="component" value="Chromosome"/>
</dbReference>
<organism evidence="11 12">
    <name type="scientific">Kyrpidia spormannii</name>
    <dbReference type="NCBI Taxonomy" id="2055160"/>
    <lineage>
        <taxon>Bacteria</taxon>
        <taxon>Bacillati</taxon>
        <taxon>Bacillota</taxon>
        <taxon>Bacilli</taxon>
        <taxon>Bacillales</taxon>
        <taxon>Alicyclobacillaceae</taxon>
        <taxon>Kyrpidia</taxon>
    </lineage>
</organism>
<dbReference type="GO" id="GO:0004519">
    <property type="term" value="F:endonuclease activity"/>
    <property type="evidence" value="ECO:0007669"/>
    <property type="project" value="UniProtKB-KW"/>
</dbReference>
<evidence type="ECO:0000256" key="5">
    <source>
        <dbReference type="ARBA" id="ARBA00022801"/>
    </source>
</evidence>
<feature type="region of interest" description="Disordered" evidence="9">
    <location>
        <begin position="689"/>
        <end position="720"/>
    </location>
</feature>
<dbReference type="InterPro" id="IPR038257">
    <property type="entry name" value="CRISPR-assoc_Cas3_HD_sf"/>
</dbReference>
<dbReference type="InterPro" id="IPR011545">
    <property type="entry name" value="DEAD/DEAH_box_helicase_dom"/>
</dbReference>
<evidence type="ECO:0000256" key="6">
    <source>
        <dbReference type="ARBA" id="ARBA00022806"/>
    </source>
</evidence>
<dbReference type="InterPro" id="IPR006483">
    <property type="entry name" value="CRISPR-assoc_Cas3_HD"/>
</dbReference>
<comment type="similarity">
    <text evidence="2">In the central section; belongs to the CRISPR-associated helicase Cas3 family.</text>
</comment>
<evidence type="ECO:0000256" key="1">
    <source>
        <dbReference type="ARBA" id="ARBA00006847"/>
    </source>
</evidence>
<gene>
    <name evidence="11" type="ORF">CVV65_13895</name>
</gene>
<accession>A0A2K8NBS5</accession>
<dbReference type="GO" id="GO:0004386">
    <property type="term" value="F:helicase activity"/>
    <property type="evidence" value="ECO:0007669"/>
    <property type="project" value="UniProtKB-KW"/>
</dbReference>
<dbReference type="Pfam" id="PF22590">
    <property type="entry name" value="Cas3-like_C_2"/>
    <property type="match status" value="1"/>
</dbReference>
<dbReference type="GO" id="GO:0046872">
    <property type="term" value="F:metal ion binding"/>
    <property type="evidence" value="ECO:0007669"/>
    <property type="project" value="UniProtKB-KW"/>
</dbReference>
<evidence type="ECO:0000256" key="4">
    <source>
        <dbReference type="ARBA" id="ARBA00022741"/>
    </source>
</evidence>
<evidence type="ECO:0000259" key="10">
    <source>
        <dbReference type="PROSITE" id="PS51643"/>
    </source>
</evidence>
<reference evidence="12" key="1">
    <citation type="submission" date="2017-11" db="EMBL/GenBank/DDBJ databases">
        <title>Complete Genome Sequence of Kyrpidia sp. Strain EA-1, a thermophilic, hydrogen-oxidizing Bacterium, isolated from the Azores.</title>
        <authorList>
            <person name="Reiner J.E."/>
            <person name="Lapp C.J."/>
            <person name="Bunk B."/>
            <person name="Gescher J."/>
        </authorList>
    </citation>
    <scope>NUCLEOTIDE SEQUENCE [LARGE SCALE GENOMIC DNA]</scope>
    <source>
        <strain evidence="12">EA-1</strain>
    </source>
</reference>
<dbReference type="Gene3D" id="1.10.3210.30">
    <property type="match status" value="1"/>
</dbReference>